<dbReference type="RefSeq" id="WP_225920693.1">
    <property type="nucleotide sequence ID" value="NZ_JADQDE010000005.1"/>
</dbReference>
<proteinExistence type="predicted"/>
<organism evidence="2 3">
    <name type="scientific">Pseudonocardia oceani</name>
    <dbReference type="NCBI Taxonomy" id="2792013"/>
    <lineage>
        <taxon>Bacteria</taxon>
        <taxon>Bacillati</taxon>
        <taxon>Actinomycetota</taxon>
        <taxon>Actinomycetes</taxon>
        <taxon>Pseudonocardiales</taxon>
        <taxon>Pseudonocardiaceae</taxon>
        <taxon>Pseudonocardia</taxon>
    </lineage>
</organism>
<comment type="caution">
    <text evidence="2">The sequence shown here is derived from an EMBL/GenBank/DDBJ whole genome shotgun (WGS) entry which is preliminary data.</text>
</comment>
<keyword evidence="3" id="KW-1185">Reference proteome</keyword>
<protein>
    <recommendedName>
        <fullName evidence="4">HNH endonuclease</fullName>
    </recommendedName>
</protein>
<reference evidence="2 3" key="1">
    <citation type="submission" date="2020-11" db="EMBL/GenBank/DDBJ databases">
        <title>Pseudonocardia abyssalis sp. nov. and Pseudonocardia oceani sp. nov., description and phylogenomic analysis of two novel actinomycetes isolated from the deep Southern Ocean.</title>
        <authorList>
            <person name="Parra J."/>
        </authorList>
    </citation>
    <scope>NUCLEOTIDE SEQUENCE [LARGE SCALE GENOMIC DNA]</scope>
    <source>
        <strain evidence="2">KRD-185</strain>
        <strain evidence="3">KRD185</strain>
    </source>
</reference>
<gene>
    <name evidence="1" type="ORF">I4I82_26455</name>
    <name evidence="2" type="ORF">I4I82_33855</name>
</gene>
<evidence type="ECO:0000313" key="3">
    <source>
        <dbReference type="Proteomes" id="UP000694300"/>
    </source>
</evidence>
<dbReference type="EMBL" id="JADQDF010000001">
    <property type="protein sequence ID" value="MBW0131197.1"/>
    <property type="molecule type" value="Genomic_DNA"/>
</dbReference>
<dbReference type="Proteomes" id="UP000694300">
    <property type="component" value="Unassembled WGS sequence"/>
</dbReference>
<evidence type="ECO:0000313" key="2">
    <source>
        <dbReference type="EMBL" id="MBW0132636.1"/>
    </source>
</evidence>
<evidence type="ECO:0000313" key="1">
    <source>
        <dbReference type="EMBL" id="MBW0131197.1"/>
    </source>
</evidence>
<accession>A0ABS6UK43</accession>
<sequence>MKVGSPARARVGGRAWRVDRARFLASTHERDCWLCRRPVDRDLPGTHPWGPTADHEVPLMLGGPELVRDGAVLHLAHNRCNAGRSNTLRAKLAAGQRPARDFRTSQQW</sequence>
<name>A0ABS6UK43_9PSEU</name>
<evidence type="ECO:0008006" key="4">
    <source>
        <dbReference type="Google" id="ProtNLM"/>
    </source>
</evidence>
<dbReference type="EMBL" id="JADQDF010000003">
    <property type="protein sequence ID" value="MBW0132636.1"/>
    <property type="molecule type" value="Genomic_DNA"/>
</dbReference>